<dbReference type="PANTHER" id="PTHR45138">
    <property type="entry name" value="REGULATORY COMPONENTS OF SENSORY TRANSDUCTION SYSTEM"/>
    <property type="match status" value="1"/>
</dbReference>
<dbReference type="PANTHER" id="PTHR45138:SF9">
    <property type="entry name" value="DIGUANYLATE CYCLASE DGCM-RELATED"/>
    <property type="match status" value="1"/>
</dbReference>
<comment type="caution">
    <text evidence="3">The sequence shown here is derived from an EMBL/GenBank/DDBJ whole genome shotgun (WGS) entry which is preliminary data.</text>
</comment>
<feature type="transmembrane region" description="Helical" evidence="1">
    <location>
        <begin position="41"/>
        <end position="58"/>
    </location>
</feature>
<dbReference type="NCBIfam" id="TIGR00254">
    <property type="entry name" value="GGDEF"/>
    <property type="match status" value="1"/>
</dbReference>
<dbReference type="Gene3D" id="3.30.70.270">
    <property type="match status" value="1"/>
</dbReference>
<accession>A0ABV2K907</accession>
<feature type="domain" description="GGDEF" evidence="2">
    <location>
        <begin position="278"/>
        <end position="416"/>
    </location>
</feature>
<evidence type="ECO:0000259" key="2">
    <source>
        <dbReference type="PROSITE" id="PS50887"/>
    </source>
</evidence>
<dbReference type="SUPFAM" id="SSF55073">
    <property type="entry name" value="Nucleotide cyclase"/>
    <property type="match status" value="1"/>
</dbReference>
<dbReference type="Pfam" id="PF00990">
    <property type="entry name" value="GGDEF"/>
    <property type="match status" value="1"/>
</dbReference>
<dbReference type="InterPro" id="IPR050469">
    <property type="entry name" value="Diguanylate_Cyclase"/>
</dbReference>
<organism evidence="3 4">
    <name type="scientific">Sporosarcina psychrophila</name>
    <name type="common">Bacillus psychrophilus</name>
    <dbReference type="NCBI Taxonomy" id="1476"/>
    <lineage>
        <taxon>Bacteria</taxon>
        <taxon>Bacillati</taxon>
        <taxon>Bacillota</taxon>
        <taxon>Bacilli</taxon>
        <taxon>Bacillales</taxon>
        <taxon>Caryophanaceae</taxon>
        <taxon>Sporosarcina</taxon>
    </lineage>
</organism>
<feature type="transmembrane region" description="Helical" evidence="1">
    <location>
        <begin position="194"/>
        <end position="211"/>
    </location>
</feature>
<dbReference type="SMART" id="SM00267">
    <property type="entry name" value="GGDEF"/>
    <property type="match status" value="1"/>
</dbReference>
<evidence type="ECO:0000313" key="3">
    <source>
        <dbReference type="EMBL" id="MET3657566.1"/>
    </source>
</evidence>
<keyword evidence="1" id="KW-0472">Membrane</keyword>
<dbReference type="Proteomes" id="UP001549104">
    <property type="component" value="Unassembled WGS sequence"/>
</dbReference>
<feature type="transmembrane region" description="Helical" evidence="1">
    <location>
        <begin position="147"/>
        <end position="174"/>
    </location>
</feature>
<keyword evidence="1" id="KW-0812">Transmembrane</keyword>
<dbReference type="InterPro" id="IPR029787">
    <property type="entry name" value="Nucleotide_cyclase"/>
</dbReference>
<sequence>MTVKEKRWGVKPNAIFNLSLFLAAAALSLTAEKVEIEAQHFYFGLFLFWLFSILYNHLQTWTKTGKLNIEYGISYGLAFVLFAGPYGVFLYQVVYRTSVYLLRKIKNEKRSDSVIDTLYNIGAFTLSNVAGYYLFYAFIPYFTPFPFGFWLLILLLNGITMYISDLTLLILLYLEKSIQTRQAAWAFLKDRSILDLWKTGFTNALLFVFLIEGRWESLIALFMLNYIVSRSFVLKSQNMQDKLERNQFEEMAYTDFLTGARNRAFMDKQMGQPKLYDAPFGVVVCDIDQFKKVNDTFNHAVGDTVIIHFAKLLQNHLEKDDCLFRTGGEEFTLFIRNRNYDGVKELVESLRLDVERSFVEAEFKGELQHISYTASFGLFYKRFTDHTSIEKGHTYADDLLFDSKRTGRNRVTAEDGS</sequence>
<dbReference type="InterPro" id="IPR043128">
    <property type="entry name" value="Rev_trsase/Diguanyl_cyclase"/>
</dbReference>
<dbReference type="CDD" id="cd01949">
    <property type="entry name" value="GGDEF"/>
    <property type="match status" value="1"/>
</dbReference>
<dbReference type="PROSITE" id="PS50887">
    <property type="entry name" value="GGDEF"/>
    <property type="match status" value="1"/>
</dbReference>
<keyword evidence="4" id="KW-1185">Reference proteome</keyword>
<reference evidence="3 4" key="1">
    <citation type="submission" date="2024-06" db="EMBL/GenBank/DDBJ databases">
        <title>Sorghum-associated microbial communities from plants grown in Nebraska, USA.</title>
        <authorList>
            <person name="Schachtman D."/>
        </authorList>
    </citation>
    <scope>NUCLEOTIDE SEQUENCE [LARGE SCALE GENOMIC DNA]</scope>
    <source>
        <strain evidence="3 4">1288</strain>
    </source>
</reference>
<evidence type="ECO:0000256" key="1">
    <source>
        <dbReference type="SAM" id="Phobius"/>
    </source>
</evidence>
<keyword evidence="1" id="KW-1133">Transmembrane helix</keyword>
<evidence type="ECO:0000313" key="4">
    <source>
        <dbReference type="Proteomes" id="UP001549104"/>
    </source>
</evidence>
<dbReference type="EMBL" id="JBEPME010000003">
    <property type="protein sequence ID" value="MET3657566.1"/>
    <property type="molecule type" value="Genomic_DNA"/>
</dbReference>
<dbReference type="RefSeq" id="WP_354313410.1">
    <property type="nucleotide sequence ID" value="NZ_JBEPME010000003.1"/>
</dbReference>
<name>A0ABV2K907_SPOPS</name>
<gene>
    <name evidence="3" type="ORF">ABIC55_002653</name>
</gene>
<feature type="transmembrane region" description="Helical" evidence="1">
    <location>
        <begin position="114"/>
        <end position="135"/>
    </location>
</feature>
<proteinExistence type="predicted"/>
<feature type="transmembrane region" description="Helical" evidence="1">
    <location>
        <begin position="73"/>
        <end position="94"/>
    </location>
</feature>
<protein>
    <submittedName>
        <fullName evidence="3">Diguanylate cyclase (GGDEF)-like protein</fullName>
    </submittedName>
</protein>
<dbReference type="InterPro" id="IPR000160">
    <property type="entry name" value="GGDEF_dom"/>
</dbReference>